<proteinExistence type="inferred from homology"/>
<keyword evidence="22" id="KW-1185">Reference proteome</keyword>
<dbReference type="GO" id="GO:0016024">
    <property type="term" value="P:CDP-diacylglycerol biosynthetic process"/>
    <property type="evidence" value="ECO:0007669"/>
    <property type="project" value="UniProtKB-UniPathway"/>
</dbReference>
<evidence type="ECO:0000256" key="12">
    <source>
        <dbReference type="ARBA" id="ARBA00022695"/>
    </source>
</evidence>
<evidence type="ECO:0000313" key="21">
    <source>
        <dbReference type="EMBL" id="RKS75005.1"/>
    </source>
</evidence>
<feature type="transmembrane region" description="Helical" evidence="20">
    <location>
        <begin position="249"/>
        <end position="269"/>
    </location>
</feature>
<comment type="subcellular location">
    <subcellularLocation>
        <location evidence="2">Cell membrane</location>
        <topology evidence="2">Multi-pass membrane protein</topology>
    </subcellularLocation>
</comment>
<accession>A0A495QPW6</accession>
<evidence type="ECO:0000256" key="17">
    <source>
        <dbReference type="ARBA" id="ARBA00023264"/>
    </source>
</evidence>
<evidence type="ECO:0000256" key="20">
    <source>
        <dbReference type="SAM" id="Phobius"/>
    </source>
</evidence>
<keyword evidence="9" id="KW-0444">Lipid biosynthesis</keyword>
<keyword evidence="15 20" id="KW-0472">Membrane</keyword>
<comment type="pathway">
    <text evidence="4">Lipid metabolism.</text>
</comment>
<keyword evidence="14" id="KW-0443">Lipid metabolism</keyword>
<feature type="compositionally biased region" description="Polar residues" evidence="19">
    <location>
        <begin position="26"/>
        <end position="38"/>
    </location>
</feature>
<evidence type="ECO:0000256" key="4">
    <source>
        <dbReference type="ARBA" id="ARBA00005189"/>
    </source>
</evidence>
<keyword evidence="10 18" id="KW-0808">Transferase</keyword>
<dbReference type="Proteomes" id="UP000274601">
    <property type="component" value="Unassembled WGS sequence"/>
</dbReference>
<evidence type="ECO:0000256" key="9">
    <source>
        <dbReference type="ARBA" id="ARBA00022516"/>
    </source>
</evidence>
<dbReference type="EMBL" id="RBWU01000003">
    <property type="protein sequence ID" value="RKS75005.1"/>
    <property type="molecule type" value="Genomic_DNA"/>
</dbReference>
<feature type="transmembrane region" description="Helical" evidence="20">
    <location>
        <begin position="290"/>
        <end position="309"/>
    </location>
</feature>
<dbReference type="PANTHER" id="PTHR46382">
    <property type="entry name" value="PHOSPHATIDATE CYTIDYLYLTRANSFERASE"/>
    <property type="match status" value="1"/>
</dbReference>
<evidence type="ECO:0000256" key="8">
    <source>
        <dbReference type="ARBA" id="ARBA00022475"/>
    </source>
</evidence>
<dbReference type="PANTHER" id="PTHR46382:SF1">
    <property type="entry name" value="PHOSPHATIDATE CYTIDYLYLTRANSFERASE"/>
    <property type="match status" value="1"/>
</dbReference>
<keyword evidence="13 20" id="KW-1133">Transmembrane helix</keyword>
<evidence type="ECO:0000256" key="6">
    <source>
        <dbReference type="ARBA" id="ARBA00012487"/>
    </source>
</evidence>
<dbReference type="GO" id="GO:0005886">
    <property type="term" value="C:plasma membrane"/>
    <property type="evidence" value="ECO:0007669"/>
    <property type="project" value="UniProtKB-SubCell"/>
</dbReference>
<keyword evidence="12 18" id="KW-0548">Nucleotidyltransferase</keyword>
<evidence type="ECO:0000256" key="13">
    <source>
        <dbReference type="ARBA" id="ARBA00022989"/>
    </source>
</evidence>
<feature type="compositionally biased region" description="Low complexity" evidence="19">
    <location>
        <begin position="70"/>
        <end position="85"/>
    </location>
</feature>
<feature type="transmembrane region" description="Helical" evidence="20">
    <location>
        <begin position="143"/>
        <end position="160"/>
    </location>
</feature>
<evidence type="ECO:0000256" key="7">
    <source>
        <dbReference type="ARBA" id="ARBA00019373"/>
    </source>
</evidence>
<organism evidence="21 22">
    <name type="scientific">Actinomadura pelletieri DSM 43383</name>
    <dbReference type="NCBI Taxonomy" id="1120940"/>
    <lineage>
        <taxon>Bacteria</taxon>
        <taxon>Bacillati</taxon>
        <taxon>Actinomycetota</taxon>
        <taxon>Actinomycetes</taxon>
        <taxon>Streptosporangiales</taxon>
        <taxon>Thermomonosporaceae</taxon>
        <taxon>Actinomadura</taxon>
    </lineage>
</organism>
<dbReference type="Pfam" id="PF01148">
    <property type="entry name" value="CTP_transf_1"/>
    <property type="match status" value="1"/>
</dbReference>
<dbReference type="AlphaFoldDB" id="A0A495QPW6"/>
<feature type="transmembrane region" description="Helical" evidence="20">
    <location>
        <begin position="223"/>
        <end position="243"/>
    </location>
</feature>
<sequence length="381" mass="39008">MELDDAGETSHSPDEPETDMAGHAPDTSSEDVSSSGTTPPVGARAHAPPSDLSSSDAFPAGSSRDGEPSGGASRAGAARAEPSSANDDPTGASSADKPSAGSSGGTSGAKPTGRTGRNLPLAIGVGLGLGSLVLLSVYTVREIFLAVMVVFLFIGMRELTEAFKSRDLHVPFIPVATGMVGTPVVAYVWGPTATVAAVGLTVLALLMTRMLEGADGYVRDVSAGAFVVGYLVLVGGIVALLMRPDDGDHRIIIFIATTVASDTGGFFAGSFLGRHKLAPTISPKKTWEGVTGSALMCMLVGGWLVWWLLDGGTVWQGVLVGLAAVVTATAGDLVESMIKRDLGIKDLGTILPGHGGVMDRLDSLVVTAPVVWLLLELFVPS</sequence>
<dbReference type="PROSITE" id="PS01315">
    <property type="entry name" value="CDS"/>
    <property type="match status" value="1"/>
</dbReference>
<protein>
    <recommendedName>
        <fullName evidence="7 18">Phosphatidate cytidylyltransferase</fullName>
        <ecNumber evidence="6 18">2.7.7.41</ecNumber>
    </recommendedName>
</protein>
<dbReference type="EC" id="2.7.7.41" evidence="6 18"/>
<comment type="catalytic activity">
    <reaction evidence="1 18">
        <text>a 1,2-diacyl-sn-glycero-3-phosphate + CTP + H(+) = a CDP-1,2-diacyl-sn-glycerol + diphosphate</text>
        <dbReference type="Rhea" id="RHEA:16229"/>
        <dbReference type="ChEBI" id="CHEBI:15378"/>
        <dbReference type="ChEBI" id="CHEBI:33019"/>
        <dbReference type="ChEBI" id="CHEBI:37563"/>
        <dbReference type="ChEBI" id="CHEBI:58332"/>
        <dbReference type="ChEBI" id="CHEBI:58608"/>
        <dbReference type="EC" id="2.7.7.41"/>
    </reaction>
</comment>
<keyword evidence="11 18" id="KW-0812">Transmembrane</keyword>
<feature type="region of interest" description="Disordered" evidence="19">
    <location>
        <begin position="1"/>
        <end position="115"/>
    </location>
</feature>
<dbReference type="InterPro" id="IPR000374">
    <property type="entry name" value="PC_trans"/>
</dbReference>
<keyword evidence="16" id="KW-0594">Phospholipid biosynthesis</keyword>
<evidence type="ECO:0000256" key="15">
    <source>
        <dbReference type="ARBA" id="ARBA00023136"/>
    </source>
</evidence>
<comment type="caution">
    <text evidence="21">The sequence shown here is derived from an EMBL/GenBank/DDBJ whole genome shotgun (WGS) entry which is preliminary data.</text>
</comment>
<evidence type="ECO:0000256" key="16">
    <source>
        <dbReference type="ARBA" id="ARBA00023209"/>
    </source>
</evidence>
<dbReference type="UniPathway" id="UPA00557">
    <property type="reaction ID" value="UER00614"/>
</dbReference>
<evidence type="ECO:0000256" key="1">
    <source>
        <dbReference type="ARBA" id="ARBA00001698"/>
    </source>
</evidence>
<feature type="transmembrane region" description="Helical" evidence="20">
    <location>
        <begin position="315"/>
        <end position="334"/>
    </location>
</feature>
<comment type="pathway">
    <text evidence="3 18">Phospholipid metabolism; CDP-diacylglycerol biosynthesis; CDP-diacylglycerol from sn-glycerol 3-phosphate: step 3/3.</text>
</comment>
<evidence type="ECO:0000256" key="11">
    <source>
        <dbReference type="ARBA" id="ARBA00022692"/>
    </source>
</evidence>
<evidence type="ECO:0000256" key="18">
    <source>
        <dbReference type="RuleBase" id="RU003938"/>
    </source>
</evidence>
<keyword evidence="17" id="KW-1208">Phospholipid metabolism</keyword>
<feature type="transmembrane region" description="Helical" evidence="20">
    <location>
        <begin position="195"/>
        <end position="211"/>
    </location>
</feature>
<evidence type="ECO:0000256" key="2">
    <source>
        <dbReference type="ARBA" id="ARBA00004651"/>
    </source>
</evidence>
<reference evidence="21 22" key="1">
    <citation type="submission" date="2018-10" db="EMBL/GenBank/DDBJ databases">
        <title>Genomic Encyclopedia of Archaeal and Bacterial Type Strains, Phase II (KMG-II): from individual species to whole genera.</title>
        <authorList>
            <person name="Goeker M."/>
        </authorList>
    </citation>
    <scope>NUCLEOTIDE SEQUENCE [LARGE SCALE GENOMIC DNA]</scope>
    <source>
        <strain evidence="21 22">DSM 43383</strain>
    </source>
</reference>
<evidence type="ECO:0000256" key="5">
    <source>
        <dbReference type="ARBA" id="ARBA00010185"/>
    </source>
</evidence>
<evidence type="ECO:0000256" key="10">
    <source>
        <dbReference type="ARBA" id="ARBA00022679"/>
    </source>
</evidence>
<dbReference type="GO" id="GO:0004605">
    <property type="term" value="F:phosphatidate cytidylyltransferase activity"/>
    <property type="evidence" value="ECO:0007669"/>
    <property type="project" value="UniProtKB-EC"/>
</dbReference>
<feature type="transmembrane region" description="Helical" evidence="20">
    <location>
        <begin position="119"/>
        <end position="137"/>
    </location>
</feature>
<gene>
    <name evidence="21" type="ORF">BZB76_3531</name>
</gene>
<comment type="similarity">
    <text evidence="5 18">Belongs to the CDS family.</text>
</comment>
<evidence type="ECO:0000256" key="3">
    <source>
        <dbReference type="ARBA" id="ARBA00005119"/>
    </source>
</evidence>
<dbReference type="RefSeq" id="WP_246007006.1">
    <property type="nucleotide sequence ID" value="NZ_RBWU01000003.1"/>
</dbReference>
<evidence type="ECO:0000313" key="22">
    <source>
        <dbReference type="Proteomes" id="UP000274601"/>
    </source>
</evidence>
<keyword evidence="8" id="KW-1003">Cell membrane</keyword>
<name>A0A495QPW6_9ACTN</name>
<evidence type="ECO:0000256" key="19">
    <source>
        <dbReference type="SAM" id="MobiDB-lite"/>
    </source>
</evidence>
<evidence type="ECO:0000256" key="14">
    <source>
        <dbReference type="ARBA" id="ARBA00023098"/>
    </source>
</evidence>